<reference evidence="6 7" key="1">
    <citation type="submission" date="2024-09" db="EMBL/GenBank/DDBJ databases">
        <authorList>
            <person name="Sun Q."/>
            <person name="Mori K."/>
        </authorList>
    </citation>
    <scope>NUCLEOTIDE SEQUENCE [LARGE SCALE GENOMIC DNA]</scope>
    <source>
        <strain evidence="6 7">CCM 7609</strain>
    </source>
</reference>
<evidence type="ECO:0000256" key="1">
    <source>
        <dbReference type="ARBA" id="ARBA00023015"/>
    </source>
</evidence>
<name>A0ABV6F1W2_9MICC</name>
<dbReference type="SMART" id="SM00345">
    <property type="entry name" value="HTH_GNTR"/>
    <property type="match status" value="1"/>
</dbReference>
<dbReference type="PROSITE" id="PS50949">
    <property type="entry name" value="HTH_GNTR"/>
    <property type="match status" value="1"/>
</dbReference>
<dbReference type="RefSeq" id="WP_378040160.1">
    <property type="nucleotide sequence ID" value="NZ_JBHLWH010000009.1"/>
</dbReference>
<feature type="region of interest" description="Disordered" evidence="4">
    <location>
        <begin position="109"/>
        <end position="131"/>
    </location>
</feature>
<dbReference type="Proteomes" id="UP001589766">
    <property type="component" value="Unassembled WGS sequence"/>
</dbReference>
<feature type="domain" description="HTH gntR-type" evidence="5">
    <location>
        <begin position="13"/>
        <end position="81"/>
    </location>
</feature>
<keyword evidence="3" id="KW-0804">Transcription</keyword>
<evidence type="ECO:0000313" key="7">
    <source>
        <dbReference type="Proteomes" id="UP001589766"/>
    </source>
</evidence>
<dbReference type="PANTHER" id="PTHR38445:SF9">
    <property type="entry name" value="HTH-TYPE TRANSCRIPTIONAL REPRESSOR YTRA"/>
    <property type="match status" value="1"/>
</dbReference>
<dbReference type="Pfam" id="PF00392">
    <property type="entry name" value="GntR"/>
    <property type="match status" value="1"/>
</dbReference>
<evidence type="ECO:0000259" key="5">
    <source>
        <dbReference type="PROSITE" id="PS50949"/>
    </source>
</evidence>
<evidence type="ECO:0000256" key="4">
    <source>
        <dbReference type="SAM" id="MobiDB-lite"/>
    </source>
</evidence>
<proteinExistence type="predicted"/>
<dbReference type="EMBL" id="JBHLWH010000009">
    <property type="protein sequence ID" value="MFC0247508.1"/>
    <property type="molecule type" value="Genomic_DNA"/>
</dbReference>
<keyword evidence="1" id="KW-0805">Transcription regulation</keyword>
<evidence type="ECO:0000313" key="6">
    <source>
        <dbReference type="EMBL" id="MFC0247508.1"/>
    </source>
</evidence>
<dbReference type="CDD" id="cd07377">
    <property type="entry name" value="WHTH_GntR"/>
    <property type="match status" value="1"/>
</dbReference>
<dbReference type="SUPFAM" id="SSF46785">
    <property type="entry name" value="Winged helix' DNA-binding domain"/>
    <property type="match status" value="1"/>
</dbReference>
<keyword evidence="2" id="KW-0238">DNA-binding</keyword>
<accession>A0ABV6F1W2</accession>
<dbReference type="Gene3D" id="1.10.10.10">
    <property type="entry name" value="Winged helix-like DNA-binding domain superfamily/Winged helix DNA-binding domain"/>
    <property type="match status" value="1"/>
</dbReference>
<comment type="caution">
    <text evidence="6">The sequence shown here is derived from an EMBL/GenBank/DDBJ whole genome shotgun (WGS) entry which is preliminary data.</text>
</comment>
<protein>
    <submittedName>
        <fullName evidence="6">GntR family transcriptional regulator</fullName>
    </submittedName>
</protein>
<sequence>MSAEIVLDLSSPVPPFEQLRARITALVDDGSLTPGSRLPSVRALAADLGIAVGTVARAYRELEAAGYVVSRRRHGTTVAETPPGREAGRERDWPADVVQAAEDLARRARAAGLSPEQTVELVQDAHRRLGQ</sequence>
<dbReference type="InterPro" id="IPR036388">
    <property type="entry name" value="WH-like_DNA-bd_sf"/>
</dbReference>
<evidence type="ECO:0000256" key="3">
    <source>
        <dbReference type="ARBA" id="ARBA00023163"/>
    </source>
</evidence>
<gene>
    <name evidence="6" type="ORF">ACFFIO_03225</name>
</gene>
<organism evidence="6 7">
    <name type="scientific">Citricoccus parietis</name>
    <dbReference type="NCBI Taxonomy" id="592307"/>
    <lineage>
        <taxon>Bacteria</taxon>
        <taxon>Bacillati</taxon>
        <taxon>Actinomycetota</taxon>
        <taxon>Actinomycetes</taxon>
        <taxon>Micrococcales</taxon>
        <taxon>Micrococcaceae</taxon>
        <taxon>Citricoccus</taxon>
    </lineage>
</organism>
<dbReference type="InterPro" id="IPR000524">
    <property type="entry name" value="Tscrpt_reg_HTH_GntR"/>
</dbReference>
<dbReference type="PANTHER" id="PTHR38445">
    <property type="entry name" value="HTH-TYPE TRANSCRIPTIONAL REPRESSOR YTRA"/>
    <property type="match status" value="1"/>
</dbReference>
<keyword evidence="7" id="KW-1185">Reference proteome</keyword>
<evidence type="ECO:0000256" key="2">
    <source>
        <dbReference type="ARBA" id="ARBA00023125"/>
    </source>
</evidence>
<dbReference type="InterPro" id="IPR036390">
    <property type="entry name" value="WH_DNA-bd_sf"/>
</dbReference>